<dbReference type="EMBL" id="CP050063">
    <property type="protein sequence ID" value="QIP13066.1"/>
    <property type="molecule type" value="Genomic_DNA"/>
</dbReference>
<dbReference type="KEGG" id="spib:G8759_10715"/>
<protein>
    <submittedName>
        <fullName evidence="1">Uncharacterized protein</fullName>
    </submittedName>
</protein>
<dbReference type="AlphaFoldDB" id="A0A6G9AL61"/>
<dbReference type="Proteomes" id="UP000501802">
    <property type="component" value="Chromosome"/>
</dbReference>
<sequence>MGAFADIGQAMERADKMSISVNELTAIFEVFVQGNTSRVRPTVRTGSGLG</sequence>
<accession>A0A6G9AL61</accession>
<dbReference type="RefSeq" id="WP_167207784.1">
    <property type="nucleotide sequence ID" value="NZ_CP050063.1"/>
</dbReference>
<organism evidence="1 2">
    <name type="scientific">Spirosoma aureum</name>
    <dbReference type="NCBI Taxonomy" id="2692134"/>
    <lineage>
        <taxon>Bacteria</taxon>
        <taxon>Pseudomonadati</taxon>
        <taxon>Bacteroidota</taxon>
        <taxon>Cytophagia</taxon>
        <taxon>Cytophagales</taxon>
        <taxon>Cytophagaceae</taxon>
        <taxon>Spirosoma</taxon>
    </lineage>
</organism>
<name>A0A6G9AL61_9BACT</name>
<proteinExistence type="predicted"/>
<evidence type="ECO:0000313" key="1">
    <source>
        <dbReference type="EMBL" id="QIP13066.1"/>
    </source>
</evidence>
<evidence type="ECO:0000313" key="2">
    <source>
        <dbReference type="Proteomes" id="UP000501802"/>
    </source>
</evidence>
<gene>
    <name evidence="1" type="ORF">G8759_10715</name>
</gene>
<reference evidence="1 2" key="1">
    <citation type="submission" date="2020-03" db="EMBL/GenBank/DDBJ databases">
        <authorList>
            <person name="Kim M.K."/>
        </authorList>
    </citation>
    <scope>NUCLEOTIDE SEQUENCE [LARGE SCALE GENOMIC DNA]</scope>
    <source>
        <strain evidence="1 2">BT328</strain>
    </source>
</reference>
<keyword evidence="2" id="KW-1185">Reference proteome</keyword>